<dbReference type="InterPro" id="IPR013103">
    <property type="entry name" value="RVT_2"/>
</dbReference>
<feature type="domain" description="Reverse transcriptase Ty1/copia-type" evidence="1">
    <location>
        <begin position="14"/>
        <end position="101"/>
    </location>
</feature>
<evidence type="ECO:0000313" key="2">
    <source>
        <dbReference type="EMBL" id="CAA7040480.1"/>
    </source>
</evidence>
<accession>A0A6D2JFZ2</accession>
<evidence type="ECO:0000313" key="3">
    <source>
        <dbReference type="Proteomes" id="UP000467841"/>
    </source>
</evidence>
<gene>
    <name evidence="2" type="ORF">MERR_LOCUS27715</name>
</gene>
<evidence type="ECO:0000259" key="1">
    <source>
        <dbReference type="Pfam" id="PF07727"/>
    </source>
</evidence>
<organism evidence="2 3">
    <name type="scientific">Microthlaspi erraticum</name>
    <dbReference type="NCBI Taxonomy" id="1685480"/>
    <lineage>
        <taxon>Eukaryota</taxon>
        <taxon>Viridiplantae</taxon>
        <taxon>Streptophyta</taxon>
        <taxon>Embryophyta</taxon>
        <taxon>Tracheophyta</taxon>
        <taxon>Spermatophyta</taxon>
        <taxon>Magnoliopsida</taxon>
        <taxon>eudicotyledons</taxon>
        <taxon>Gunneridae</taxon>
        <taxon>Pentapetalae</taxon>
        <taxon>rosids</taxon>
        <taxon>malvids</taxon>
        <taxon>Brassicales</taxon>
        <taxon>Brassicaceae</taxon>
        <taxon>Coluteocarpeae</taxon>
        <taxon>Microthlaspi</taxon>
    </lineage>
</organism>
<comment type="caution">
    <text evidence="2">The sequence shown here is derived from an EMBL/GenBank/DDBJ whole genome shotgun (WGS) entry which is preliminary data.</text>
</comment>
<proteinExistence type="predicted"/>
<dbReference type="AlphaFoldDB" id="A0A6D2JFZ2"/>
<dbReference type="Proteomes" id="UP000467841">
    <property type="component" value="Unassembled WGS sequence"/>
</dbReference>
<name>A0A6D2JFZ2_9BRAS</name>
<reference evidence="2" key="1">
    <citation type="submission" date="2020-01" db="EMBL/GenBank/DDBJ databases">
        <authorList>
            <person name="Mishra B."/>
        </authorList>
    </citation>
    <scope>NUCLEOTIDE SEQUENCE [LARGE SCALE GENOMIC DNA]</scope>
</reference>
<protein>
    <recommendedName>
        <fullName evidence="1">Reverse transcriptase Ty1/copia-type domain-containing protein</fullName>
    </recommendedName>
</protein>
<dbReference type="EMBL" id="CACVBM020001229">
    <property type="protein sequence ID" value="CAA7040480.1"/>
    <property type="molecule type" value="Genomic_DNA"/>
</dbReference>
<dbReference type="OrthoDB" id="8048545at2759"/>
<dbReference type="Pfam" id="PF07727">
    <property type="entry name" value="RVT_2"/>
    <property type="match status" value="1"/>
</dbReference>
<keyword evidence="3" id="KW-1185">Reference proteome</keyword>
<sequence length="101" mass="11679">MEDELEEFVRNDVWELSKLSGQGYSKIEGVDFDETFAPVARLECIRLFLGMACILNFKVHQMDVKSAFFIGILHEEVYVAQSKGFEDPTHPEYVYKLKKAL</sequence>